<evidence type="ECO:0000313" key="1">
    <source>
        <dbReference type="EMBL" id="UYP17705.1"/>
    </source>
</evidence>
<proteinExistence type="predicted"/>
<dbReference type="EMBL" id="CP107551">
    <property type="protein sequence ID" value="UYP17705.1"/>
    <property type="molecule type" value="Genomic_DNA"/>
</dbReference>
<protein>
    <submittedName>
        <fullName evidence="1">Uncharacterized protein</fullName>
    </submittedName>
</protein>
<reference evidence="1" key="1">
    <citation type="submission" date="2022-10" db="EMBL/GenBank/DDBJ databases">
        <title>Rhodococcus ferula Z13 complete genome.</title>
        <authorList>
            <person name="Long X."/>
            <person name="Zang M."/>
        </authorList>
    </citation>
    <scope>NUCLEOTIDE SEQUENCE</scope>
    <source>
        <strain evidence="1">Z13</strain>
    </source>
</reference>
<dbReference type="Proteomes" id="UP001156484">
    <property type="component" value="Chromosome"/>
</dbReference>
<accession>A0ACD4DCB2</accession>
<gene>
    <name evidence="1" type="ORF">OED52_13595</name>
</gene>
<sequence>MTGTAKVKTPKDDAEWARNTQRRLEQVEHPSSTRVGEWVLATDPETGNLIASHVNGGGVVIAVPPAGEGDADVVTADTGSYLKLERRANQSMPANTYTAFTWDTLVHKTTDFAAEAGVSSVAIPQDGMWLVHYSASKADEYQGRFAAVLDVNGVTQMVARSPMMPEEEEMEPTLLVSDVLMLPAGAEITCRVWTSRTSNFGPSVLNNTVASYLTLTRFPIG</sequence>
<keyword evidence="2" id="KW-1185">Reference proteome</keyword>
<evidence type="ECO:0000313" key="2">
    <source>
        <dbReference type="Proteomes" id="UP001156484"/>
    </source>
</evidence>
<name>A0ACD4DCB2_9NOCA</name>
<organism evidence="1 2">
    <name type="scientific">Rhodococcus sacchari</name>
    <dbReference type="NCBI Taxonomy" id="2962047"/>
    <lineage>
        <taxon>Bacteria</taxon>
        <taxon>Bacillati</taxon>
        <taxon>Actinomycetota</taxon>
        <taxon>Actinomycetes</taxon>
        <taxon>Mycobacteriales</taxon>
        <taxon>Nocardiaceae</taxon>
        <taxon>Rhodococcus</taxon>
    </lineage>
</organism>